<dbReference type="EMBL" id="NSKB01000004">
    <property type="protein sequence ID" value="PAU76758.1"/>
    <property type="molecule type" value="Genomic_DNA"/>
</dbReference>
<evidence type="ECO:0000313" key="1">
    <source>
        <dbReference type="EMBL" id="PAU76758.1"/>
    </source>
</evidence>
<organism evidence="1 2">
    <name type="scientific">Halomonas salipaludis</name>
    <dbReference type="NCBI Taxonomy" id="2032625"/>
    <lineage>
        <taxon>Bacteria</taxon>
        <taxon>Pseudomonadati</taxon>
        <taxon>Pseudomonadota</taxon>
        <taxon>Gammaproteobacteria</taxon>
        <taxon>Oceanospirillales</taxon>
        <taxon>Halomonadaceae</taxon>
        <taxon>Halomonas</taxon>
    </lineage>
</organism>
<protein>
    <submittedName>
        <fullName evidence="1">Uncharacterized protein</fullName>
    </submittedName>
</protein>
<sequence length="64" mass="7332">MPEQPMELDQQAKAVLDAVCEQQGLETREQAAEWLLRRRIRRGAQGLTGRGRALYEVNRRPTPS</sequence>
<dbReference type="Proteomes" id="UP000217771">
    <property type="component" value="Unassembled WGS sequence"/>
</dbReference>
<name>A0A2A2EVR5_9GAMM</name>
<proteinExistence type="predicted"/>
<dbReference type="AlphaFoldDB" id="A0A2A2EVR5"/>
<evidence type="ECO:0000313" key="2">
    <source>
        <dbReference type="Proteomes" id="UP000217771"/>
    </source>
</evidence>
<comment type="caution">
    <text evidence="1">The sequence shown here is derived from an EMBL/GenBank/DDBJ whole genome shotgun (WGS) entry which is preliminary data.</text>
</comment>
<keyword evidence="2" id="KW-1185">Reference proteome</keyword>
<gene>
    <name evidence="1" type="ORF">CK498_12310</name>
</gene>
<accession>A0A2A2EVR5</accession>
<reference evidence="1 2" key="1">
    <citation type="submission" date="2017-08" db="EMBL/GenBank/DDBJ databases">
        <title>Halomonas alkalisoli sp. nov., isolated from saline alkaline soil.</title>
        <authorList>
            <person name="Wang D."/>
            <person name="Zhang G."/>
        </authorList>
    </citation>
    <scope>NUCLEOTIDE SEQUENCE [LARGE SCALE GENOMIC DNA]</scope>
    <source>
        <strain evidence="1 2">WRN001</strain>
    </source>
</reference>
<dbReference type="RefSeq" id="WP_095621147.1">
    <property type="nucleotide sequence ID" value="NZ_NSKB01000004.1"/>
</dbReference>
<dbReference type="OrthoDB" id="6184290at2"/>